<organism evidence="2 3">
    <name type="scientific">Hibiscus sabdariffa</name>
    <name type="common">roselle</name>
    <dbReference type="NCBI Taxonomy" id="183260"/>
    <lineage>
        <taxon>Eukaryota</taxon>
        <taxon>Viridiplantae</taxon>
        <taxon>Streptophyta</taxon>
        <taxon>Embryophyta</taxon>
        <taxon>Tracheophyta</taxon>
        <taxon>Spermatophyta</taxon>
        <taxon>Magnoliopsida</taxon>
        <taxon>eudicotyledons</taxon>
        <taxon>Gunneridae</taxon>
        <taxon>Pentapetalae</taxon>
        <taxon>rosids</taxon>
        <taxon>malvids</taxon>
        <taxon>Malvales</taxon>
        <taxon>Malvaceae</taxon>
        <taxon>Malvoideae</taxon>
        <taxon>Hibiscus</taxon>
    </lineage>
</organism>
<evidence type="ECO:0000313" key="3">
    <source>
        <dbReference type="Proteomes" id="UP001472677"/>
    </source>
</evidence>
<dbReference type="EMBL" id="JBBPBM010000028">
    <property type="protein sequence ID" value="KAK8537672.1"/>
    <property type="molecule type" value="Genomic_DNA"/>
</dbReference>
<evidence type="ECO:0000313" key="2">
    <source>
        <dbReference type="EMBL" id="KAK8537672.1"/>
    </source>
</evidence>
<dbReference type="PANTHER" id="PTHR45751">
    <property type="entry name" value="COPINE FAMILY PROTEIN 1"/>
    <property type="match status" value="1"/>
</dbReference>
<feature type="compositionally biased region" description="Low complexity" evidence="1">
    <location>
        <begin position="57"/>
        <end position="76"/>
    </location>
</feature>
<accession>A0ABR2DFJ9</accession>
<proteinExistence type="predicted"/>
<name>A0ABR2DFJ9_9ROSI</name>
<dbReference type="InterPro" id="IPR052079">
    <property type="entry name" value="E3_ligase/Copine_domain"/>
</dbReference>
<feature type="region of interest" description="Disordered" evidence="1">
    <location>
        <begin position="54"/>
        <end position="88"/>
    </location>
</feature>
<keyword evidence="3" id="KW-1185">Reference proteome</keyword>
<protein>
    <recommendedName>
        <fullName evidence="4">Copine C-terminal domain-containing protein</fullName>
    </recommendedName>
</protein>
<evidence type="ECO:0008006" key="4">
    <source>
        <dbReference type="Google" id="ProtNLM"/>
    </source>
</evidence>
<comment type="caution">
    <text evidence="2">The sequence shown here is derived from an EMBL/GenBank/DDBJ whole genome shotgun (WGS) entry which is preliminary data.</text>
</comment>
<evidence type="ECO:0000256" key="1">
    <source>
        <dbReference type="SAM" id="MobiDB-lite"/>
    </source>
</evidence>
<reference evidence="2 3" key="1">
    <citation type="journal article" date="2024" name="G3 (Bethesda)">
        <title>Genome assembly of Hibiscus sabdariffa L. provides insights into metabolisms of medicinal natural products.</title>
        <authorList>
            <person name="Kim T."/>
        </authorList>
    </citation>
    <scope>NUCLEOTIDE SEQUENCE [LARGE SCALE GENOMIC DNA]</scope>
    <source>
        <strain evidence="2">TK-2024</strain>
        <tissue evidence="2">Old leaves</tissue>
    </source>
</reference>
<dbReference type="PANTHER" id="PTHR45751:SF38">
    <property type="entry name" value="E3 UBIQUITIN-PROTEIN LIGASE RGLG5-LIKE"/>
    <property type="match status" value="1"/>
</dbReference>
<dbReference type="Proteomes" id="UP001472677">
    <property type="component" value="Unassembled WGS sequence"/>
</dbReference>
<gene>
    <name evidence="2" type="ORF">V6N12_043824</name>
</gene>
<sequence length="173" mass="19275">MTKNMDRSRKEAEFALSALMEIPSQYKATLELNILGNTRGKAIDRVPLPPPLYGAGSFSHSKPSRPSSFRPSAPSSGRHEAPVRTAPPASLPHLSLQCKRYGLWLWTSDLLRVRTRPSVVSHLPEHHRYQNKTLLRKNMVCLDSTFWLFLLSGILRASPCAKDSQLAMIGSGI</sequence>